<evidence type="ECO:0000313" key="2">
    <source>
        <dbReference type="Proteomes" id="UP000324800"/>
    </source>
</evidence>
<organism evidence="1 2">
    <name type="scientific">Streblomastix strix</name>
    <dbReference type="NCBI Taxonomy" id="222440"/>
    <lineage>
        <taxon>Eukaryota</taxon>
        <taxon>Metamonada</taxon>
        <taxon>Preaxostyla</taxon>
        <taxon>Oxymonadida</taxon>
        <taxon>Streblomastigidae</taxon>
        <taxon>Streblomastix</taxon>
    </lineage>
</organism>
<evidence type="ECO:0000313" key="1">
    <source>
        <dbReference type="EMBL" id="KAA6401269.1"/>
    </source>
</evidence>
<protein>
    <submittedName>
        <fullName evidence="1">Uncharacterized protein</fullName>
    </submittedName>
</protein>
<dbReference type="Proteomes" id="UP000324800">
    <property type="component" value="Unassembled WGS sequence"/>
</dbReference>
<dbReference type="EMBL" id="SNRW01000417">
    <property type="protein sequence ID" value="KAA6401269.1"/>
    <property type="molecule type" value="Genomic_DNA"/>
</dbReference>
<gene>
    <name evidence="1" type="ORF">EZS28_003207</name>
</gene>
<name>A0A5J4X431_9EUKA</name>
<accession>A0A5J4X431</accession>
<proteinExistence type="predicted"/>
<comment type="caution">
    <text evidence="1">The sequence shown here is derived from an EMBL/GenBank/DDBJ whole genome shotgun (WGS) entry which is preliminary data.</text>
</comment>
<reference evidence="1 2" key="1">
    <citation type="submission" date="2019-03" db="EMBL/GenBank/DDBJ databases">
        <title>Single cell metagenomics reveals metabolic interactions within the superorganism composed of flagellate Streblomastix strix and complex community of Bacteroidetes bacteria on its surface.</title>
        <authorList>
            <person name="Treitli S.C."/>
            <person name="Kolisko M."/>
            <person name="Husnik F."/>
            <person name="Keeling P."/>
            <person name="Hampl V."/>
        </authorList>
    </citation>
    <scope>NUCLEOTIDE SEQUENCE [LARGE SCALE GENOMIC DNA]</scope>
    <source>
        <strain evidence="1">ST1C</strain>
    </source>
</reference>
<dbReference type="AlphaFoldDB" id="A0A5J4X431"/>
<sequence length="123" mass="13997">MVGGNIKAFAPSHQIRQHSIHQVFLRFILLWAPYSALKSKLVGDILILAQELGRSGSLIPIAIDFMPVIEIPTYCLLVGLQYQVVCRLLEVIQYQKDQLEEEKRLQEDEEGELILIVLIANLE</sequence>